<organism evidence="1 2">
    <name type="scientific">Paenibacillus popilliae ATCC 14706</name>
    <dbReference type="NCBI Taxonomy" id="1212764"/>
    <lineage>
        <taxon>Bacteria</taxon>
        <taxon>Bacillati</taxon>
        <taxon>Bacillota</taxon>
        <taxon>Bacilli</taxon>
        <taxon>Bacillales</taxon>
        <taxon>Paenibacillaceae</taxon>
        <taxon>Paenibacillus</taxon>
    </lineage>
</organism>
<reference evidence="1 2" key="1">
    <citation type="submission" date="2012-10" db="EMBL/GenBank/DDBJ databases">
        <title>Draft Genome Sequence of Paenibacillus popilliae ATCC 14706T.</title>
        <authorList>
            <person name="Iiyama K."/>
            <person name="Mori K."/>
            <person name="Mon H."/>
            <person name="Chieda Y."/>
            <person name="Lee J.M."/>
            <person name="Kusakabe T."/>
            <person name="Tashiro K."/>
            <person name="Asano S."/>
            <person name="Yasunaga-Aoki C."/>
            <person name="Shimizu S."/>
        </authorList>
    </citation>
    <scope>NUCLEOTIDE SEQUENCE [LARGE SCALE GENOMIC DNA]</scope>
    <source>
        <strain evidence="1 2">ATCC 14706</strain>
    </source>
</reference>
<gene>
    <name evidence="1" type="ORF">PPOP_3282</name>
</gene>
<dbReference type="AlphaFoldDB" id="M9LCL1"/>
<sequence length="56" mass="6203">MRAICTTVTRSGKVKSVTGKVLQRGLGVITIVLTNKDGTQSIRRFDESKYTVKVFD</sequence>
<keyword evidence="1" id="KW-0645">Protease</keyword>
<evidence type="ECO:0000313" key="1">
    <source>
        <dbReference type="EMBL" id="GAC43882.1"/>
    </source>
</evidence>
<dbReference type="Proteomes" id="UP000029453">
    <property type="component" value="Unassembled WGS sequence"/>
</dbReference>
<keyword evidence="2" id="KW-1185">Reference proteome</keyword>
<evidence type="ECO:0000313" key="2">
    <source>
        <dbReference type="Proteomes" id="UP000029453"/>
    </source>
</evidence>
<name>M9LCL1_PAEPP</name>
<keyword evidence="1" id="KW-0121">Carboxypeptidase</keyword>
<keyword evidence="1" id="KW-0378">Hydrolase</keyword>
<dbReference type="GO" id="GO:0004180">
    <property type="term" value="F:carboxypeptidase activity"/>
    <property type="evidence" value="ECO:0007669"/>
    <property type="project" value="UniProtKB-KW"/>
</dbReference>
<comment type="caution">
    <text evidence="1">The sequence shown here is derived from an EMBL/GenBank/DDBJ whole genome shotgun (WGS) entry which is preliminary data.</text>
</comment>
<proteinExistence type="predicted"/>
<dbReference type="EMBL" id="BALG01000270">
    <property type="protein sequence ID" value="GAC43882.1"/>
    <property type="molecule type" value="Genomic_DNA"/>
</dbReference>
<accession>M9LCL1</accession>
<protein>
    <submittedName>
        <fullName evidence="1">D-alanyl-D-alanine carboxypeptidase</fullName>
    </submittedName>
</protein>